<name>Q5V3U3_HALMA</name>
<dbReference type="Pfam" id="PF02653">
    <property type="entry name" value="BPD_transp_2"/>
    <property type="match status" value="1"/>
</dbReference>
<evidence type="ECO:0000256" key="2">
    <source>
        <dbReference type="ARBA" id="ARBA00022475"/>
    </source>
</evidence>
<dbReference type="EnsemblBacteria" id="AAV45809">
    <property type="protein sequence ID" value="AAV45809"/>
    <property type="gene ID" value="rrnAC0825"/>
</dbReference>
<dbReference type="eggNOG" id="arCOG01273">
    <property type="taxonomic scope" value="Archaea"/>
</dbReference>
<feature type="transmembrane region" description="Helical" evidence="7">
    <location>
        <begin position="306"/>
        <end position="324"/>
    </location>
</feature>
<evidence type="ECO:0000313" key="8">
    <source>
        <dbReference type="EMBL" id="AAV45809.1"/>
    </source>
</evidence>
<dbReference type="STRING" id="272569.rrnAC0825"/>
<feature type="transmembrane region" description="Helical" evidence="7">
    <location>
        <begin position="110"/>
        <end position="131"/>
    </location>
</feature>
<dbReference type="PaxDb" id="272569-rrnAC0825"/>
<dbReference type="InterPro" id="IPR043428">
    <property type="entry name" value="LivM-like"/>
</dbReference>
<evidence type="ECO:0000256" key="3">
    <source>
        <dbReference type="ARBA" id="ARBA00022692"/>
    </source>
</evidence>
<dbReference type="AlphaFoldDB" id="Q5V3U3"/>
<dbReference type="PATRIC" id="fig|272569.17.peg.1565"/>
<evidence type="ECO:0000256" key="7">
    <source>
        <dbReference type="SAM" id="Phobius"/>
    </source>
</evidence>
<feature type="transmembrane region" description="Helical" evidence="7">
    <location>
        <begin position="336"/>
        <end position="369"/>
    </location>
</feature>
<dbReference type="Proteomes" id="UP000001169">
    <property type="component" value="Chromosome I"/>
</dbReference>
<keyword evidence="3 7" id="KW-0812">Transmembrane</keyword>
<comment type="subcellular location">
    <subcellularLocation>
        <location evidence="1">Cell membrane</location>
        <topology evidence="1">Multi-pass membrane protein</topology>
    </subcellularLocation>
</comment>
<feature type="region of interest" description="Disordered" evidence="6">
    <location>
        <begin position="438"/>
        <end position="460"/>
    </location>
</feature>
<dbReference type="CDD" id="cd06581">
    <property type="entry name" value="TM_PBP1_LivM_like"/>
    <property type="match status" value="1"/>
</dbReference>
<evidence type="ECO:0000256" key="6">
    <source>
        <dbReference type="SAM" id="MobiDB-lite"/>
    </source>
</evidence>
<dbReference type="GO" id="GO:0015658">
    <property type="term" value="F:branched-chain amino acid transmembrane transporter activity"/>
    <property type="evidence" value="ECO:0007669"/>
    <property type="project" value="InterPro"/>
</dbReference>
<evidence type="ECO:0000313" key="9">
    <source>
        <dbReference type="Proteomes" id="UP000001169"/>
    </source>
</evidence>
<keyword evidence="2" id="KW-1003">Cell membrane</keyword>
<keyword evidence="9" id="KW-1185">Reference proteome</keyword>
<protein>
    <submittedName>
        <fullName evidence="8">High-affinity branched-chain amino acid transport protein</fullName>
    </submittedName>
</protein>
<organism evidence="8 9">
    <name type="scientific">Haloarcula marismortui (strain ATCC 43049 / DSM 3752 / JCM 8966 / VKM B-1809)</name>
    <name type="common">Halobacterium marismortui</name>
    <dbReference type="NCBI Taxonomy" id="272569"/>
    <lineage>
        <taxon>Archaea</taxon>
        <taxon>Methanobacteriati</taxon>
        <taxon>Methanobacteriota</taxon>
        <taxon>Stenosarchaea group</taxon>
        <taxon>Halobacteria</taxon>
        <taxon>Halobacteriales</taxon>
        <taxon>Haloarculaceae</taxon>
        <taxon>Haloarcula</taxon>
    </lineage>
</organism>
<sequence length="460" mass="47345">MAAIGTDPGLRVPRAHRRLAVAPVRYLRGGVDSMSAVDTVRNRLDALPDVGLVVAFIASIWAVMLVLAIAVGGANWANLAAGFIGSVTVLIGGYAILALALNLQWGYTGLFNIGIAGFMAVGAYTTAVLTAPTDPAAGAVPGLGLPLWVGLIGGMAMAAIIGGLAALPALRLKADYLAIVTVAFSEIIRLVVNWNGLAEVSLFGVPFGTGGATGISFKSANEVASTLINGVGQPLVTAAEGVGVSGPNLANLTYGILLLLVVAASYWVLARITNSPFGRVLKAIREDETVTQSLGKDTRRFKIKTFMIGCALMGLAGVLFRGQAGYVSPQQFRPTITFYVFAALIIGGSGSNTGSIIGAATFSGLLFYLPARLGENVSLGGTRAPSNIVDAIAGLGSLDPLPLLAYTISNVSTLRFVLIGVVLIYIIQNQPDGLLGHRNEPATSVSLDRPQSGSGGEANE</sequence>
<dbReference type="KEGG" id="hma:rrnAC0825"/>
<feature type="transmembrane region" description="Helical" evidence="7">
    <location>
        <begin position="143"/>
        <end position="167"/>
    </location>
</feature>
<keyword evidence="4 7" id="KW-1133">Transmembrane helix</keyword>
<evidence type="ECO:0000256" key="4">
    <source>
        <dbReference type="ARBA" id="ARBA00022989"/>
    </source>
</evidence>
<accession>Q5V3U3</accession>
<feature type="transmembrane region" description="Helical" evidence="7">
    <location>
        <begin position="252"/>
        <end position="269"/>
    </location>
</feature>
<dbReference type="PANTHER" id="PTHR30482">
    <property type="entry name" value="HIGH-AFFINITY BRANCHED-CHAIN AMINO ACID TRANSPORT SYSTEM PERMEASE"/>
    <property type="match status" value="1"/>
</dbReference>
<dbReference type="GO" id="GO:0005886">
    <property type="term" value="C:plasma membrane"/>
    <property type="evidence" value="ECO:0007669"/>
    <property type="project" value="UniProtKB-SubCell"/>
</dbReference>
<proteinExistence type="predicted"/>
<keyword evidence="5 7" id="KW-0472">Membrane</keyword>
<dbReference type="EMBL" id="AY596297">
    <property type="protein sequence ID" value="AAV45809.1"/>
    <property type="molecule type" value="Genomic_DNA"/>
</dbReference>
<evidence type="ECO:0000256" key="5">
    <source>
        <dbReference type="ARBA" id="ARBA00023136"/>
    </source>
</evidence>
<evidence type="ECO:0000256" key="1">
    <source>
        <dbReference type="ARBA" id="ARBA00004651"/>
    </source>
</evidence>
<feature type="transmembrane region" description="Helical" evidence="7">
    <location>
        <begin position="50"/>
        <end position="73"/>
    </location>
</feature>
<feature type="transmembrane region" description="Helical" evidence="7">
    <location>
        <begin position="79"/>
        <end position="103"/>
    </location>
</feature>
<gene>
    <name evidence="8" type="primary">livM</name>
    <name evidence="8" type="ordered locus">rrnAC0825</name>
</gene>
<feature type="compositionally biased region" description="Polar residues" evidence="6">
    <location>
        <begin position="441"/>
        <end position="452"/>
    </location>
</feature>
<dbReference type="PANTHER" id="PTHR30482:SF10">
    <property type="entry name" value="HIGH-AFFINITY BRANCHED-CHAIN AMINO ACID TRANSPORT PROTEIN BRAE"/>
    <property type="match status" value="1"/>
</dbReference>
<dbReference type="InterPro" id="IPR001851">
    <property type="entry name" value="ABC_transp_permease"/>
</dbReference>
<feature type="transmembrane region" description="Helical" evidence="7">
    <location>
        <begin position="403"/>
        <end position="427"/>
    </location>
</feature>
<reference evidence="8 9" key="1">
    <citation type="journal article" date="2004" name="Genome Res.">
        <title>Genome sequence of Haloarcula marismortui: a halophilic archaeon from the Dead Sea.</title>
        <authorList>
            <person name="Baliga N.S."/>
            <person name="Bonneau R."/>
            <person name="Facciotti M.T."/>
            <person name="Pan M."/>
            <person name="Glusman G."/>
            <person name="Deutsch E.W."/>
            <person name="Shannon P."/>
            <person name="Chiu Y."/>
            <person name="Weng R.S."/>
            <person name="Gan R.R."/>
            <person name="Hung P."/>
            <person name="Date S.V."/>
            <person name="Marcotte E."/>
            <person name="Hood L."/>
            <person name="Ng W.V."/>
        </authorList>
    </citation>
    <scope>NUCLEOTIDE SEQUENCE [LARGE SCALE GENOMIC DNA]</scope>
    <source>
        <strain evidence="9">ATCC 43049 / DSM 3752 / JCM 8966 / VKM B-1809</strain>
    </source>
</reference>
<dbReference type="HOGENOM" id="CLU_031365_1_0_2"/>